<organism evidence="2">
    <name type="scientific">Solanum chacoense</name>
    <name type="common">Chaco potato</name>
    <dbReference type="NCBI Taxonomy" id="4108"/>
    <lineage>
        <taxon>Eukaryota</taxon>
        <taxon>Viridiplantae</taxon>
        <taxon>Streptophyta</taxon>
        <taxon>Embryophyta</taxon>
        <taxon>Tracheophyta</taxon>
        <taxon>Spermatophyta</taxon>
        <taxon>Magnoliopsida</taxon>
        <taxon>eudicotyledons</taxon>
        <taxon>Gunneridae</taxon>
        <taxon>Pentapetalae</taxon>
        <taxon>asterids</taxon>
        <taxon>lamiids</taxon>
        <taxon>Solanales</taxon>
        <taxon>Solanaceae</taxon>
        <taxon>Solanoideae</taxon>
        <taxon>Solaneae</taxon>
        <taxon>Solanum</taxon>
    </lineage>
</organism>
<evidence type="ECO:0000256" key="1">
    <source>
        <dbReference type="SAM" id="Phobius"/>
    </source>
</evidence>
<protein>
    <submittedName>
        <fullName evidence="2">Putative ovule protein</fullName>
    </submittedName>
</protein>
<name>A0A0V0GVS4_SOLCH</name>
<evidence type="ECO:0000313" key="2">
    <source>
        <dbReference type="EMBL" id="JAP12206.1"/>
    </source>
</evidence>
<feature type="transmembrane region" description="Helical" evidence="1">
    <location>
        <begin position="25"/>
        <end position="44"/>
    </location>
</feature>
<feature type="non-terminal residue" evidence="2">
    <location>
        <position position="1"/>
    </location>
</feature>
<reference evidence="2" key="1">
    <citation type="submission" date="2015-12" db="EMBL/GenBank/DDBJ databases">
        <title>Gene expression during late stages of embryo sac development: a critical building block for successful pollen-pistil interactions.</title>
        <authorList>
            <person name="Liu Y."/>
            <person name="Joly V."/>
            <person name="Sabar M."/>
            <person name="Matton D.P."/>
        </authorList>
    </citation>
    <scope>NUCLEOTIDE SEQUENCE</scope>
</reference>
<accession>A0A0V0GVS4</accession>
<keyword evidence="1" id="KW-0472">Membrane</keyword>
<dbReference type="EMBL" id="GEDG01029968">
    <property type="protein sequence ID" value="JAP12206.1"/>
    <property type="molecule type" value="Transcribed_RNA"/>
</dbReference>
<proteinExistence type="predicted"/>
<keyword evidence="1" id="KW-0812">Transmembrane</keyword>
<keyword evidence="1" id="KW-1133">Transmembrane helix</keyword>
<sequence length="63" mass="7396">QPLYIYEVGIRFVYTLPFLDPTYEITLGMLLLLCIYIYISYGTLGPSRNHIGFFMSCFVNYQL</sequence>
<dbReference type="AlphaFoldDB" id="A0A0V0GVS4"/>